<comment type="subcellular location">
    <subcellularLocation>
        <location evidence="2">Cytoplasm</location>
    </subcellularLocation>
</comment>
<name>A0A062XZL1_9BACT</name>
<dbReference type="Pfam" id="PF06969">
    <property type="entry name" value="HemN_C"/>
    <property type="match status" value="1"/>
</dbReference>
<accession>A0A062XZL1</accession>
<dbReference type="SFLD" id="SFLDG01065">
    <property type="entry name" value="anaerobic_coproporphyrinogen-I"/>
    <property type="match status" value="1"/>
</dbReference>
<dbReference type="NCBIfam" id="TIGR00539">
    <property type="entry name" value="hemN_rel"/>
    <property type="match status" value="1"/>
</dbReference>
<dbReference type="PROSITE" id="PS51918">
    <property type="entry name" value="RADICAL_SAM"/>
    <property type="match status" value="1"/>
</dbReference>
<dbReference type="OrthoDB" id="9808022at2"/>
<dbReference type="SFLD" id="SFLDF00562">
    <property type="entry name" value="HemN-like__clustered_with_heat"/>
    <property type="match status" value="1"/>
</dbReference>
<dbReference type="GO" id="GO:0051539">
    <property type="term" value="F:4 iron, 4 sulfur cluster binding"/>
    <property type="evidence" value="ECO:0007669"/>
    <property type="project" value="UniProtKB-UniRule"/>
</dbReference>
<dbReference type="Proteomes" id="UP000027284">
    <property type="component" value="Unassembled WGS sequence"/>
</dbReference>
<dbReference type="InterPro" id="IPR058240">
    <property type="entry name" value="rSAM_sf"/>
</dbReference>
<dbReference type="PANTHER" id="PTHR13932">
    <property type="entry name" value="COPROPORPHYRINIGEN III OXIDASE"/>
    <property type="match status" value="1"/>
</dbReference>
<comment type="caution">
    <text evidence="4">The sequence shown here is derived from an EMBL/GenBank/DDBJ whole genome shotgun (WGS) entry which is preliminary data.</text>
</comment>
<keyword evidence="2" id="KW-0004">4Fe-4S</keyword>
<comment type="similarity">
    <text evidence="1">Belongs to the anaerobic coproporphyrinogen-III oxidase family. HemW subfamily.</text>
</comment>
<dbReference type="InterPro" id="IPR006638">
    <property type="entry name" value="Elp3/MiaA/NifB-like_rSAM"/>
</dbReference>
<dbReference type="RefSeq" id="WP_038049409.1">
    <property type="nucleotide sequence ID" value="NZ_JMFG01000020.1"/>
</dbReference>
<keyword evidence="2" id="KW-0949">S-adenosyl-L-methionine</keyword>
<dbReference type="InterPro" id="IPR004559">
    <property type="entry name" value="HemW-like"/>
</dbReference>
<organism evidence="4 5">
    <name type="scientific">Thermoanaerobaculum aquaticum</name>
    <dbReference type="NCBI Taxonomy" id="1312852"/>
    <lineage>
        <taxon>Bacteria</taxon>
        <taxon>Pseudomonadati</taxon>
        <taxon>Acidobacteriota</taxon>
        <taxon>Thermoanaerobaculia</taxon>
        <taxon>Thermoanaerobaculales</taxon>
        <taxon>Thermoanaerobaculaceae</taxon>
        <taxon>Thermoanaerobaculum</taxon>
    </lineage>
</organism>
<dbReference type="GO" id="GO:0046872">
    <property type="term" value="F:metal ion binding"/>
    <property type="evidence" value="ECO:0007669"/>
    <property type="project" value="UniProtKB-UniRule"/>
</dbReference>
<dbReference type="AlphaFoldDB" id="A0A062XZL1"/>
<evidence type="ECO:0000256" key="2">
    <source>
        <dbReference type="RuleBase" id="RU364116"/>
    </source>
</evidence>
<dbReference type="InterPro" id="IPR034505">
    <property type="entry name" value="Coproporphyrinogen-III_oxidase"/>
</dbReference>
<evidence type="ECO:0000259" key="3">
    <source>
        <dbReference type="PROSITE" id="PS51918"/>
    </source>
</evidence>
<dbReference type="SMART" id="SM00729">
    <property type="entry name" value="Elp3"/>
    <property type="match status" value="1"/>
</dbReference>
<sequence length="373" mass="42131">MARPASLYLHLPFCASRCAYCTFVTSTERELLPRYMAALRREVTLLARLAKRPLRTLYLGGGTPSLLPADELSELFSVLNGSFPRLPSAEVTLEANPDDVTEERLTFWKSLGVNRVSVGVQSFDDGVLALLSRRHSAQQARVALQSLLAAGFVVSADLMLGLPGLNRRRLEQTLEALVQLSPHHVSVYLLEMDKPHRLALLAQRHAGLFPSEEEAAWQYLTTARFLRRAGYRHYEVSNWARPGFEARHNLRYWQGGVVLACGVGAYGQGRRSRWANTPNLGEYMASLESSRFPRTFRSYLTPEAVQAEKVMLRLRLSRGVRWQEAEALAENRPRFWQLLGDFLAAGLARRRGERVRLTPRGWLVSNELFATLV</sequence>
<evidence type="ECO:0000313" key="5">
    <source>
        <dbReference type="Proteomes" id="UP000027284"/>
    </source>
</evidence>
<dbReference type="SUPFAM" id="SSF102114">
    <property type="entry name" value="Radical SAM enzymes"/>
    <property type="match status" value="1"/>
</dbReference>
<dbReference type="Gene3D" id="3.80.30.20">
    <property type="entry name" value="tm_1862 like domain"/>
    <property type="match status" value="1"/>
</dbReference>
<dbReference type="CDD" id="cd01335">
    <property type="entry name" value="Radical_SAM"/>
    <property type="match status" value="1"/>
</dbReference>
<keyword evidence="2" id="KW-0143">Chaperone</keyword>
<dbReference type="Pfam" id="PF04055">
    <property type="entry name" value="Radical_SAM"/>
    <property type="match status" value="1"/>
</dbReference>
<dbReference type="SFLD" id="SFLDS00029">
    <property type="entry name" value="Radical_SAM"/>
    <property type="match status" value="1"/>
</dbReference>
<dbReference type="InterPro" id="IPR007197">
    <property type="entry name" value="rSAM"/>
</dbReference>
<dbReference type="EMBL" id="JMFG01000020">
    <property type="protein sequence ID" value="KDA53571.1"/>
    <property type="molecule type" value="Genomic_DNA"/>
</dbReference>
<dbReference type="SFLD" id="SFLDG01082">
    <property type="entry name" value="B12-binding_domain_containing"/>
    <property type="match status" value="1"/>
</dbReference>
<protein>
    <recommendedName>
        <fullName evidence="2">Heme chaperone HemW</fullName>
    </recommendedName>
</protein>
<comment type="function">
    <text evidence="2">Probably acts as a heme chaperone, transferring heme to an unknown acceptor. Binds one molecule of heme per monomer, possibly covalently. Binds 1 [4Fe-4S] cluster. The cluster is coordinated with 3 cysteines and an exchangeable S-adenosyl-L-methionine.</text>
</comment>
<dbReference type="InterPro" id="IPR023404">
    <property type="entry name" value="rSAM_horseshoe"/>
</dbReference>
<evidence type="ECO:0000256" key="1">
    <source>
        <dbReference type="ARBA" id="ARBA00006100"/>
    </source>
</evidence>
<keyword evidence="2" id="KW-0349">Heme</keyword>
<keyword evidence="2" id="KW-0411">Iron-sulfur</keyword>
<dbReference type="GO" id="GO:0005737">
    <property type="term" value="C:cytoplasm"/>
    <property type="evidence" value="ECO:0007669"/>
    <property type="project" value="UniProtKB-SubCell"/>
</dbReference>
<dbReference type="STRING" id="1312852.EG19_05055"/>
<dbReference type="PANTHER" id="PTHR13932:SF5">
    <property type="entry name" value="RADICAL S-ADENOSYL METHIONINE DOMAIN-CONTAINING PROTEIN 1, MITOCHONDRIAL"/>
    <property type="match status" value="1"/>
</dbReference>
<reference evidence="4 5" key="1">
    <citation type="submission" date="2014-04" db="EMBL/GenBank/DDBJ databases">
        <title>The Genome Sequence of Thermoanaerobaculum aquaticum MP-01, The First Cultivated Group 23 Acidobacterium.</title>
        <authorList>
            <person name="Stamps B.W."/>
            <person name="Losey N.A."/>
            <person name="Lawson P.A."/>
            <person name="Stevenson B.S."/>
        </authorList>
    </citation>
    <scope>NUCLEOTIDE SEQUENCE [LARGE SCALE GENOMIC DNA]</scope>
    <source>
        <strain evidence="4 5">MP-01</strain>
    </source>
</reference>
<evidence type="ECO:0000313" key="4">
    <source>
        <dbReference type="EMBL" id="KDA53571.1"/>
    </source>
</evidence>
<proteinExistence type="inferred from homology"/>
<feature type="domain" description="Radical SAM core" evidence="3">
    <location>
        <begin position="1"/>
        <end position="232"/>
    </location>
</feature>
<keyword evidence="2" id="KW-0408">Iron</keyword>
<dbReference type="GO" id="GO:0006779">
    <property type="term" value="P:porphyrin-containing compound biosynthetic process"/>
    <property type="evidence" value="ECO:0007669"/>
    <property type="project" value="InterPro"/>
</dbReference>
<gene>
    <name evidence="4" type="ORF">EG19_05055</name>
</gene>
<dbReference type="InterPro" id="IPR010723">
    <property type="entry name" value="HemN_C"/>
</dbReference>
<keyword evidence="5" id="KW-1185">Reference proteome</keyword>
<keyword evidence="2" id="KW-0479">Metal-binding</keyword>
<keyword evidence="2" id="KW-0963">Cytoplasm</keyword>
<dbReference type="GO" id="GO:0004109">
    <property type="term" value="F:coproporphyrinogen oxidase activity"/>
    <property type="evidence" value="ECO:0007669"/>
    <property type="project" value="InterPro"/>
</dbReference>